<dbReference type="GO" id="GO:0140359">
    <property type="term" value="F:ABC-type transporter activity"/>
    <property type="evidence" value="ECO:0007669"/>
    <property type="project" value="InterPro"/>
</dbReference>
<sequence length="1250" mass="137166">MDAARARTLWRMLDGRDPAIAVMVLGATKVCALVTEMLWKCSLANRHELCDAPEESNGIIERPKRKQAPIKLAKEIFFSHTYEFLAPIFPRLCYLSLTFAQPFLVRRAIDYISKPKTEGSGERGDGLIAAYALVYYGIAFVSSLYEQSAVRATTVVRADLSMRIYQQSLLLDRVVDTGDSSTTMMTADVERVQLGVRKLHDAWASFVSVAIGLWLIEAQLGLAALVTLGLIGGSLLLGGYWSGRASRFQKNWMAAIEKRLHKTVQVLKGIKSIKQMGAAPAIKTMLEDERQSEIKLSKRFRLQLIALVTLSFTSLTMLPALGLSVHNAVSDKSSGRILTAQTAFQVMTLFNIVSSSIQDCTSHVMAIMVGLGSLQRIESFLNQHTWTDPRKSIRDASISTDESSVGGTSEKKVLTDVAVKVQNVSAKWTEDGEAIIKDATFDVPAHGLTVIAGPTGSGKSTLLRVVLGDLAPSSGTVSIDDSQVAFCDQTPWIANISIKENIVGALPFYEERYRMALHACALDQDIEDLTDGDKHLCGLNGQSVSGGQKVRIALARAIYSKATLVLLDDCLVGLDTNTERHILGEIFAPRGLLSSAPTTTILATSSPRYLPFANYIILIDADGRVVRQGTYAEIAPHIEQLEHDVLQVSDRAATAREPRAQNSDELPNTAITNDIAFKKGANGDWAVYKWYFGVIGWMDFIVFLFLCLGFVIGVIFPQIYLGLWSEKSLQNQIDTLPSFYGIFFGVGSMAWVALFSACVWLFLRIAVRTAALFHHLILTTTLNARMDFFSQTDSGVTLNRFSQDLQITDMELPLAFVGATMNLLMLIAQCIVVTIQSHYAGFAILAIAVVIGFFHEFYLRTSRRLRVLDIEARSPVLSLLLESLDGLATVRAYGWAAWYLRRGIEVLERSQVPFHFLQSAQVTLNLSVDLFVATLALVVISIAVVQMNTSGGSLGLALFNIVGLGQSVKGVVFFWTSLEITLGAVARIRDFTEDTKSEHESDTKPPVEWPSRGEIHFSDVTLTHSTSLPPTISNLTLDIKPGSKMAICGRTGSGKSTLVNSLLGLVQVSSGIITIDDVDISNLAKDEVRSRFVVLPQESLILSVSIRDYAKLFGISDEQEIIQGLKKTGLWPTIEQGGGLDMIASSDTFSHGERQLFAMTLACLKKGKLVLMDEPTSHVDNDIQTQLRQTVFDTFPDSTVLCVTHQVATIVEFDIVLVLDDGKIVEQGDPKELLHQTTSRFAQLYSAGEL</sequence>
<dbReference type="FunFam" id="3.40.50.300:FF:002145">
    <property type="entry name" value="ABC transporter (MsbA subfamily)"/>
    <property type="match status" value="1"/>
</dbReference>
<feature type="domain" description="ABC transporter" evidence="12">
    <location>
        <begin position="1015"/>
        <end position="1246"/>
    </location>
</feature>
<feature type="transmembrane region" description="Helical" evidence="11">
    <location>
        <begin position="957"/>
        <end position="978"/>
    </location>
</feature>
<evidence type="ECO:0000256" key="8">
    <source>
        <dbReference type="ARBA" id="ARBA00022989"/>
    </source>
</evidence>
<dbReference type="GO" id="GO:0005886">
    <property type="term" value="C:plasma membrane"/>
    <property type="evidence" value="ECO:0007669"/>
    <property type="project" value="UniProtKB-SubCell"/>
</dbReference>
<feature type="transmembrane region" description="Helical" evidence="11">
    <location>
        <begin position="700"/>
        <end position="720"/>
    </location>
</feature>
<keyword evidence="5 11" id="KW-0812">Transmembrane</keyword>
<dbReference type="AlphaFoldDB" id="A0A420TJB6"/>
<evidence type="ECO:0000256" key="1">
    <source>
        <dbReference type="ARBA" id="ARBA00004651"/>
    </source>
</evidence>
<keyword evidence="7" id="KW-0067">ATP-binding</keyword>
<dbReference type="InterPro" id="IPR044726">
    <property type="entry name" value="ABCC_6TM_D2"/>
</dbReference>
<keyword evidence="4" id="KW-1003">Cell membrane</keyword>
<feature type="transmembrane region" description="Helical" evidence="11">
    <location>
        <begin position="222"/>
        <end position="243"/>
    </location>
</feature>
<dbReference type="PANTHER" id="PTHR24223:SF399">
    <property type="entry name" value="ABC TRANSPORTER ATNG"/>
    <property type="match status" value="1"/>
</dbReference>
<dbReference type="GO" id="GO:0016887">
    <property type="term" value="F:ATP hydrolysis activity"/>
    <property type="evidence" value="ECO:0007669"/>
    <property type="project" value="InterPro"/>
</dbReference>
<dbReference type="Gene3D" id="3.40.50.300">
    <property type="entry name" value="P-loop containing nucleotide triphosphate hydrolases"/>
    <property type="match status" value="2"/>
</dbReference>
<proteinExistence type="inferred from homology"/>
<feature type="transmembrane region" description="Helical" evidence="11">
    <location>
        <begin position="199"/>
        <end position="216"/>
    </location>
</feature>
<feature type="transmembrane region" description="Helical" evidence="11">
    <location>
        <begin position="20"/>
        <end position="39"/>
    </location>
</feature>
<evidence type="ECO:0000256" key="11">
    <source>
        <dbReference type="SAM" id="Phobius"/>
    </source>
</evidence>
<feature type="transmembrane region" description="Helical" evidence="11">
    <location>
        <begin position="841"/>
        <end position="859"/>
    </location>
</feature>
<keyword evidence="6" id="KW-0547">Nucleotide-binding</keyword>
<evidence type="ECO:0000256" key="4">
    <source>
        <dbReference type="ARBA" id="ARBA00022475"/>
    </source>
</evidence>
<dbReference type="InterPro" id="IPR036640">
    <property type="entry name" value="ABC1_TM_sf"/>
</dbReference>
<feature type="domain" description="ABC transmembrane type-1" evidence="13">
    <location>
        <begin position="700"/>
        <end position="979"/>
    </location>
</feature>
<keyword evidence="9 11" id="KW-0472">Membrane</keyword>
<dbReference type="InterPro" id="IPR017871">
    <property type="entry name" value="ABC_transporter-like_CS"/>
</dbReference>
<feature type="domain" description="ABC transporter" evidence="12">
    <location>
        <begin position="419"/>
        <end position="647"/>
    </location>
</feature>
<dbReference type="InterPro" id="IPR050173">
    <property type="entry name" value="ABC_transporter_C-like"/>
</dbReference>
<feature type="transmembrane region" description="Helical" evidence="11">
    <location>
        <begin position="740"/>
        <end position="763"/>
    </location>
</feature>
<comment type="similarity">
    <text evidence="2">Belongs to the ABC transporter superfamily. ABCC family. Conjugate transporter (TC 3.A.1.208) subfamily.</text>
</comment>
<keyword evidence="3" id="KW-0813">Transport</keyword>
<feature type="transmembrane region" description="Helical" evidence="11">
    <location>
        <begin position="337"/>
        <end position="357"/>
    </location>
</feature>
<dbReference type="GO" id="GO:0005524">
    <property type="term" value="F:ATP binding"/>
    <property type="evidence" value="ECO:0007669"/>
    <property type="project" value="UniProtKB-KW"/>
</dbReference>
<dbReference type="InterPro" id="IPR027417">
    <property type="entry name" value="P-loop_NTPase"/>
</dbReference>
<evidence type="ECO:0000256" key="5">
    <source>
        <dbReference type="ARBA" id="ARBA00022692"/>
    </source>
</evidence>
<evidence type="ECO:0000256" key="3">
    <source>
        <dbReference type="ARBA" id="ARBA00022448"/>
    </source>
</evidence>
<dbReference type="Proteomes" id="UP000283569">
    <property type="component" value="Unassembled WGS sequence"/>
</dbReference>
<dbReference type="PROSITE" id="PS50893">
    <property type="entry name" value="ABC_TRANSPORTER_2"/>
    <property type="match status" value="2"/>
</dbReference>
<dbReference type="Gene3D" id="1.20.1560.10">
    <property type="entry name" value="ABC transporter type 1, transmembrane domain"/>
    <property type="match status" value="2"/>
</dbReference>
<evidence type="ECO:0000256" key="7">
    <source>
        <dbReference type="ARBA" id="ARBA00022840"/>
    </source>
</evidence>
<dbReference type="PANTHER" id="PTHR24223">
    <property type="entry name" value="ATP-BINDING CASSETTE SUB-FAMILY C"/>
    <property type="match status" value="1"/>
</dbReference>
<dbReference type="SUPFAM" id="SSF52540">
    <property type="entry name" value="P-loop containing nucleoside triphosphate hydrolases"/>
    <property type="match status" value="2"/>
</dbReference>
<gene>
    <name evidence="14" type="ORF">BFJ72_g5504</name>
</gene>
<accession>A0A420TJB6</accession>
<comment type="subcellular location">
    <subcellularLocation>
        <location evidence="1">Cell membrane</location>
        <topology evidence="1">Multi-pass membrane protein</topology>
    </subcellularLocation>
</comment>
<feature type="transmembrane region" description="Helical" evidence="11">
    <location>
        <begin position="920"/>
        <end position="945"/>
    </location>
</feature>
<evidence type="ECO:0000256" key="2">
    <source>
        <dbReference type="ARBA" id="ARBA00009726"/>
    </source>
</evidence>
<evidence type="ECO:0000256" key="9">
    <source>
        <dbReference type="ARBA" id="ARBA00023136"/>
    </source>
</evidence>
<evidence type="ECO:0000256" key="10">
    <source>
        <dbReference type="ARBA" id="ARBA00023180"/>
    </source>
</evidence>
<dbReference type="CDD" id="cd18580">
    <property type="entry name" value="ABC_6TM_ABCC_D2"/>
    <property type="match status" value="1"/>
</dbReference>
<dbReference type="InterPro" id="IPR003593">
    <property type="entry name" value="AAA+_ATPase"/>
</dbReference>
<evidence type="ECO:0000313" key="14">
    <source>
        <dbReference type="EMBL" id="RKL41612.1"/>
    </source>
</evidence>
<feature type="domain" description="ABC transmembrane type-1" evidence="13">
    <location>
        <begin position="97"/>
        <end position="368"/>
    </location>
</feature>
<dbReference type="SMART" id="SM00382">
    <property type="entry name" value="AAA"/>
    <property type="match status" value="2"/>
</dbReference>
<dbReference type="PROSITE" id="PS50929">
    <property type="entry name" value="ABC_TM1F"/>
    <property type="match status" value="2"/>
</dbReference>
<evidence type="ECO:0000256" key="6">
    <source>
        <dbReference type="ARBA" id="ARBA00022741"/>
    </source>
</evidence>
<comment type="caution">
    <text evidence="14">The sequence shown here is derived from an EMBL/GenBank/DDBJ whole genome shotgun (WGS) entry which is preliminary data.</text>
</comment>
<evidence type="ECO:0000259" key="13">
    <source>
        <dbReference type="PROSITE" id="PS50929"/>
    </source>
</evidence>
<dbReference type="InterPro" id="IPR003439">
    <property type="entry name" value="ABC_transporter-like_ATP-bd"/>
</dbReference>
<evidence type="ECO:0000259" key="12">
    <source>
        <dbReference type="PROSITE" id="PS50893"/>
    </source>
</evidence>
<feature type="transmembrane region" description="Helical" evidence="11">
    <location>
        <begin position="304"/>
        <end position="325"/>
    </location>
</feature>
<dbReference type="Pfam" id="PF00664">
    <property type="entry name" value="ABC_membrane"/>
    <property type="match status" value="2"/>
</dbReference>
<reference evidence="14 15" key="1">
    <citation type="journal article" date="2018" name="Sci. Rep.">
        <title>Characterisation of pathogen-specific regions and novel effector candidates in Fusarium oxysporum f. sp. cepae.</title>
        <authorList>
            <person name="Armitage A.D."/>
            <person name="Taylor A."/>
            <person name="Sobczyk M.K."/>
            <person name="Baxter L."/>
            <person name="Greenfield B.P."/>
            <person name="Bates H.J."/>
            <person name="Wilson F."/>
            <person name="Jackson A.C."/>
            <person name="Ott S."/>
            <person name="Harrison R.J."/>
            <person name="Clarkson J.P."/>
        </authorList>
    </citation>
    <scope>NUCLEOTIDE SEQUENCE [LARGE SCALE GENOMIC DNA]</scope>
    <source>
        <strain evidence="14 15">Fp_A8</strain>
    </source>
</reference>
<dbReference type="EMBL" id="MRDB01000015">
    <property type="protein sequence ID" value="RKL41612.1"/>
    <property type="molecule type" value="Genomic_DNA"/>
</dbReference>
<organism evidence="14 15">
    <name type="scientific">Gibberella intermedia</name>
    <name type="common">Bulb rot disease fungus</name>
    <name type="synonym">Fusarium proliferatum</name>
    <dbReference type="NCBI Taxonomy" id="948311"/>
    <lineage>
        <taxon>Eukaryota</taxon>
        <taxon>Fungi</taxon>
        <taxon>Dikarya</taxon>
        <taxon>Ascomycota</taxon>
        <taxon>Pezizomycotina</taxon>
        <taxon>Sordariomycetes</taxon>
        <taxon>Hypocreomycetidae</taxon>
        <taxon>Hypocreales</taxon>
        <taxon>Nectriaceae</taxon>
        <taxon>Fusarium</taxon>
        <taxon>Fusarium fujikuroi species complex</taxon>
    </lineage>
</organism>
<dbReference type="InterPro" id="IPR011527">
    <property type="entry name" value="ABC1_TM_dom"/>
</dbReference>
<protein>
    <submittedName>
        <fullName evidence="14">ABC transporter C family member 13</fullName>
    </submittedName>
</protein>
<name>A0A420TJB6_GIBIN</name>
<dbReference type="Pfam" id="PF00005">
    <property type="entry name" value="ABC_tran"/>
    <property type="match status" value="2"/>
</dbReference>
<evidence type="ECO:0000313" key="15">
    <source>
        <dbReference type="Proteomes" id="UP000283569"/>
    </source>
</evidence>
<dbReference type="SUPFAM" id="SSF90123">
    <property type="entry name" value="ABC transporter transmembrane region"/>
    <property type="match status" value="2"/>
</dbReference>
<dbReference type="PROSITE" id="PS00211">
    <property type="entry name" value="ABC_TRANSPORTER_1"/>
    <property type="match status" value="1"/>
</dbReference>
<keyword evidence="8 11" id="KW-1133">Transmembrane helix</keyword>
<keyword evidence="10" id="KW-0325">Glycoprotein</keyword>
<feature type="transmembrane region" description="Helical" evidence="11">
    <location>
        <begin position="812"/>
        <end position="835"/>
    </location>
</feature>